<evidence type="ECO:0000256" key="1">
    <source>
        <dbReference type="SAM" id="Phobius"/>
    </source>
</evidence>
<name>A0A853CAG2_9ACTN</name>
<dbReference type="AlphaFoldDB" id="A0A853CAG2"/>
<sequence>MYERAGRILHRSWAIAVAVSVVHYVDNYVNYRDYPAPAPGSDVPVPSQAAVGLSWFVFTAFGVLALVLWHRRRIVGAAVALTVYSVSGLVGLAHYAVPAATDMAWWRQGHVVLDIACGLVLFGFALWATARAGELRSVREPARSGSR</sequence>
<keyword evidence="3" id="KW-1185">Reference proteome</keyword>
<keyword evidence="1" id="KW-1133">Transmembrane helix</keyword>
<keyword evidence="1" id="KW-0812">Transmembrane</keyword>
<comment type="caution">
    <text evidence="2">The sequence shown here is derived from an EMBL/GenBank/DDBJ whole genome shotgun (WGS) entry which is preliminary data.</text>
</comment>
<feature type="transmembrane region" description="Helical" evidence="1">
    <location>
        <begin position="76"/>
        <end position="97"/>
    </location>
</feature>
<gene>
    <name evidence="2" type="ORF">HNR19_004330</name>
</gene>
<dbReference type="EMBL" id="JACCFP010000001">
    <property type="protein sequence ID" value="NYJ03632.1"/>
    <property type="molecule type" value="Genomic_DNA"/>
</dbReference>
<protein>
    <submittedName>
        <fullName evidence="2">Uncharacterized protein</fullName>
    </submittedName>
</protein>
<feature type="transmembrane region" description="Helical" evidence="1">
    <location>
        <begin position="49"/>
        <end position="69"/>
    </location>
</feature>
<accession>A0A853CAG2</accession>
<dbReference type="RefSeq" id="WP_179669908.1">
    <property type="nucleotide sequence ID" value="NZ_JACCFP010000001.1"/>
</dbReference>
<proteinExistence type="predicted"/>
<keyword evidence="1" id="KW-0472">Membrane</keyword>
<organism evidence="2 3">
    <name type="scientific">Nocardioides thalensis</name>
    <dbReference type="NCBI Taxonomy" id="1914755"/>
    <lineage>
        <taxon>Bacteria</taxon>
        <taxon>Bacillati</taxon>
        <taxon>Actinomycetota</taxon>
        <taxon>Actinomycetes</taxon>
        <taxon>Propionibacteriales</taxon>
        <taxon>Nocardioidaceae</taxon>
        <taxon>Nocardioides</taxon>
    </lineage>
</organism>
<dbReference type="Proteomes" id="UP000530424">
    <property type="component" value="Unassembled WGS sequence"/>
</dbReference>
<evidence type="ECO:0000313" key="3">
    <source>
        <dbReference type="Proteomes" id="UP000530424"/>
    </source>
</evidence>
<evidence type="ECO:0000313" key="2">
    <source>
        <dbReference type="EMBL" id="NYJ03632.1"/>
    </source>
</evidence>
<feature type="transmembrane region" description="Helical" evidence="1">
    <location>
        <begin position="109"/>
        <end position="130"/>
    </location>
</feature>
<reference evidence="2 3" key="1">
    <citation type="submission" date="2020-07" db="EMBL/GenBank/DDBJ databases">
        <title>Sequencing the genomes of 1000 actinobacteria strains.</title>
        <authorList>
            <person name="Klenk H.-P."/>
        </authorList>
    </citation>
    <scope>NUCLEOTIDE SEQUENCE [LARGE SCALE GENOMIC DNA]</scope>
    <source>
        <strain evidence="2 3">DSM 103833</strain>
    </source>
</reference>
<feature type="transmembrane region" description="Helical" evidence="1">
    <location>
        <begin position="12"/>
        <end position="29"/>
    </location>
</feature>